<dbReference type="EMBL" id="BPLR01017510">
    <property type="protein sequence ID" value="GIY92183.1"/>
    <property type="molecule type" value="Genomic_DNA"/>
</dbReference>
<gene>
    <name evidence="1" type="ORF">CEXT_507791</name>
</gene>
<proteinExistence type="predicted"/>
<dbReference type="AlphaFoldDB" id="A0AAV4XCM0"/>
<keyword evidence="2" id="KW-1185">Reference proteome</keyword>
<reference evidence="1 2" key="1">
    <citation type="submission" date="2021-06" db="EMBL/GenBank/DDBJ databases">
        <title>Caerostris extrusa draft genome.</title>
        <authorList>
            <person name="Kono N."/>
            <person name="Arakawa K."/>
        </authorList>
    </citation>
    <scope>NUCLEOTIDE SEQUENCE [LARGE SCALE GENOMIC DNA]</scope>
</reference>
<dbReference type="Proteomes" id="UP001054945">
    <property type="component" value="Unassembled WGS sequence"/>
</dbReference>
<evidence type="ECO:0000313" key="2">
    <source>
        <dbReference type="Proteomes" id="UP001054945"/>
    </source>
</evidence>
<name>A0AAV4XCM0_CAEEX</name>
<comment type="caution">
    <text evidence="1">The sequence shown here is derived from an EMBL/GenBank/DDBJ whole genome shotgun (WGS) entry which is preliminary data.</text>
</comment>
<protein>
    <submittedName>
        <fullName evidence="1">Uncharacterized protein</fullName>
    </submittedName>
</protein>
<sequence length="137" mass="15334">MTFAGPLTIPGTRYKPSPAKINDPCWGFFPPPPQSSNMFRFLAKKNYENAINARFVFRTFERSDASDGYLIYPLPLPPPHNLLMVSWYWEGSGKGQTVEWIGNGKSNGCSDRLITLAGFGLFFILSTPPSLLVIKFP</sequence>
<accession>A0AAV4XCM0</accession>
<evidence type="ECO:0000313" key="1">
    <source>
        <dbReference type="EMBL" id="GIY92183.1"/>
    </source>
</evidence>
<organism evidence="1 2">
    <name type="scientific">Caerostris extrusa</name>
    <name type="common">Bark spider</name>
    <name type="synonym">Caerostris bankana</name>
    <dbReference type="NCBI Taxonomy" id="172846"/>
    <lineage>
        <taxon>Eukaryota</taxon>
        <taxon>Metazoa</taxon>
        <taxon>Ecdysozoa</taxon>
        <taxon>Arthropoda</taxon>
        <taxon>Chelicerata</taxon>
        <taxon>Arachnida</taxon>
        <taxon>Araneae</taxon>
        <taxon>Araneomorphae</taxon>
        <taxon>Entelegynae</taxon>
        <taxon>Araneoidea</taxon>
        <taxon>Araneidae</taxon>
        <taxon>Caerostris</taxon>
    </lineage>
</organism>